<dbReference type="Pfam" id="PF04937">
    <property type="entry name" value="DUF659"/>
    <property type="match status" value="1"/>
</dbReference>
<dbReference type="SUPFAM" id="SSF53098">
    <property type="entry name" value="Ribonuclease H-like"/>
    <property type="match status" value="1"/>
</dbReference>
<feature type="region of interest" description="Disordered" evidence="5">
    <location>
        <begin position="75"/>
        <end position="100"/>
    </location>
</feature>
<feature type="region of interest" description="Disordered" evidence="5">
    <location>
        <begin position="412"/>
        <end position="435"/>
    </location>
</feature>
<dbReference type="InterPro" id="IPR003656">
    <property type="entry name" value="Znf_BED"/>
</dbReference>
<evidence type="ECO:0000256" key="2">
    <source>
        <dbReference type="ARBA" id="ARBA00022771"/>
    </source>
</evidence>
<evidence type="ECO:0000259" key="6">
    <source>
        <dbReference type="PROSITE" id="PS50808"/>
    </source>
</evidence>
<dbReference type="eggNOG" id="ENOG502QUNQ">
    <property type="taxonomic scope" value="Eukaryota"/>
</dbReference>
<dbReference type="GO" id="GO:0008270">
    <property type="term" value="F:zinc ion binding"/>
    <property type="evidence" value="ECO:0007669"/>
    <property type="project" value="UniProtKB-KW"/>
</dbReference>
<keyword evidence="2 4" id="KW-0863">Zinc-finger</keyword>
<evidence type="ECO:0000313" key="8">
    <source>
        <dbReference type="Proteomes" id="UP000017836"/>
    </source>
</evidence>
<sequence>MVREKDVLWQYGKVVDGKTQKVECCFCGANMSSGITRFRNHLAGVSKKDVAPCKQVPDEVRMLAYNLVKTKDKEADAKKQRKKELTLASRHESTSMGESLLSPSPIRTLLHPSIENIWPKRGKELVDDLMGKFFFDNGLPFNVARSRYYQPLIDAIAAYGVGYKGPSSETLRTDILQNVKEEVQKFVDDRRKDWAETGCTIMSDSWTDARDRSLINFLVACPKGTVFLRSADITAHVNDPKYLSNLFEEIIQEVGPENVVQIITDIGDSFKAVGNILCGKYPKLFWAGCATHGVDLMLEDFSKLNLVGRILEVAKEVIRYIYSNTGVLSMMHRFTENRELSKSLSTRFATRFVSLQSLVGLEMQLRHMFTHPDWMASPLNQTEEGRFVASIMHNEEFWIEAKEVKVPNGHWESSPSFETVDSDEEGIGPAIYGKP</sequence>
<dbReference type="PANTHER" id="PTHR32166">
    <property type="entry name" value="OSJNBA0013A04.12 PROTEIN"/>
    <property type="match status" value="1"/>
</dbReference>
<dbReference type="GO" id="GO:0003677">
    <property type="term" value="F:DNA binding"/>
    <property type="evidence" value="ECO:0007669"/>
    <property type="project" value="InterPro"/>
</dbReference>
<organism evidence="7 8">
    <name type="scientific">Amborella trichopoda</name>
    <dbReference type="NCBI Taxonomy" id="13333"/>
    <lineage>
        <taxon>Eukaryota</taxon>
        <taxon>Viridiplantae</taxon>
        <taxon>Streptophyta</taxon>
        <taxon>Embryophyta</taxon>
        <taxon>Tracheophyta</taxon>
        <taxon>Spermatophyta</taxon>
        <taxon>Magnoliopsida</taxon>
        <taxon>Amborellales</taxon>
        <taxon>Amborellaceae</taxon>
        <taxon>Amborella</taxon>
    </lineage>
</organism>
<dbReference type="EMBL" id="KI394293">
    <property type="protein sequence ID" value="ERN04127.1"/>
    <property type="molecule type" value="Genomic_DNA"/>
</dbReference>
<dbReference type="PROSITE" id="PS50808">
    <property type="entry name" value="ZF_BED"/>
    <property type="match status" value="1"/>
</dbReference>
<keyword evidence="3" id="KW-0862">Zinc</keyword>
<dbReference type="InterPro" id="IPR012337">
    <property type="entry name" value="RNaseH-like_sf"/>
</dbReference>
<evidence type="ECO:0000256" key="1">
    <source>
        <dbReference type="ARBA" id="ARBA00022723"/>
    </source>
</evidence>
<dbReference type="InterPro" id="IPR007021">
    <property type="entry name" value="DUF659"/>
</dbReference>
<evidence type="ECO:0000256" key="5">
    <source>
        <dbReference type="SAM" id="MobiDB-lite"/>
    </source>
</evidence>
<keyword evidence="1" id="KW-0479">Metal-binding</keyword>
<proteinExistence type="predicted"/>
<dbReference type="Proteomes" id="UP000017836">
    <property type="component" value="Unassembled WGS sequence"/>
</dbReference>
<evidence type="ECO:0000313" key="7">
    <source>
        <dbReference type="EMBL" id="ERN04127.1"/>
    </source>
</evidence>
<feature type="compositionally biased region" description="Basic and acidic residues" evidence="5">
    <location>
        <begin position="75"/>
        <end position="93"/>
    </location>
</feature>
<dbReference type="AlphaFoldDB" id="W1P2N8"/>
<protein>
    <recommendedName>
        <fullName evidence="6">BED-type domain-containing protein</fullName>
    </recommendedName>
</protein>
<gene>
    <name evidence="7" type="ORF">AMTR_s00077p00056600</name>
</gene>
<feature type="domain" description="BED-type" evidence="6">
    <location>
        <begin position="3"/>
        <end position="60"/>
    </location>
</feature>
<dbReference type="OMA" id="WAGCATH"/>
<evidence type="ECO:0000256" key="3">
    <source>
        <dbReference type="ARBA" id="ARBA00022833"/>
    </source>
</evidence>
<dbReference type="HOGENOM" id="CLU_016471_3_2_1"/>
<dbReference type="Gramene" id="ERN04127">
    <property type="protein sequence ID" value="ERN04127"/>
    <property type="gene ID" value="AMTR_s00077p00056600"/>
</dbReference>
<evidence type="ECO:0000256" key="4">
    <source>
        <dbReference type="PROSITE-ProRule" id="PRU00027"/>
    </source>
</evidence>
<keyword evidence="8" id="KW-1185">Reference proteome</keyword>
<dbReference type="Pfam" id="PF02892">
    <property type="entry name" value="zf-BED"/>
    <property type="match status" value="1"/>
</dbReference>
<name>W1P2N8_AMBTC</name>
<reference evidence="8" key="1">
    <citation type="journal article" date="2013" name="Science">
        <title>The Amborella genome and the evolution of flowering plants.</title>
        <authorList>
            <consortium name="Amborella Genome Project"/>
        </authorList>
    </citation>
    <scope>NUCLEOTIDE SEQUENCE [LARGE SCALE GENOMIC DNA]</scope>
</reference>
<dbReference type="PANTHER" id="PTHR32166:SF123">
    <property type="entry name" value="BED-TYPE DOMAIN-CONTAINING PROTEIN"/>
    <property type="match status" value="1"/>
</dbReference>
<accession>W1P2N8</accession>